<dbReference type="SUPFAM" id="SSF53448">
    <property type="entry name" value="Nucleotide-diphospho-sugar transferases"/>
    <property type="match status" value="1"/>
</dbReference>
<protein>
    <submittedName>
        <fullName evidence="1">Glycosyl transferase family 2</fullName>
    </submittedName>
</protein>
<dbReference type="Proteomes" id="UP000197781">
    <property type="component" value="Chromosome"/>
</dbReference>
<dbReference type="RefSeq" id="WP_088909712.1">
    <property type="nucleotide sequence ID" value="NZ_CP018145.1"/>
</dbReference>
<name>A0A220MLV4_9BACL</name>
<evidence type="ECO:0000313" key="2">
    <source>
        <dbReference type="Proteomes" id="UP000197781"/>
    </source>
</evidence>
<dbReference type="KEGG" id="bfm:BP422_22695"/>
<sequence length="121" mass="13880">MEELIVWLLAAFGCSSLLVMIAERWTNRTDSASELPHEHYRLLVRNSEQVLERVVRSLLFRSYWSGRPIRITLIDDGSDDDTKQMTAVLNRYPYGYCLGDVQEEMAAGTIVIDLRENKEGA</sequence>
<keyword evidence="1" id="KW-0808">Transferase</keyword>
<gene>
    <name evidence="1" type="ORF">BP422_22695</name>
</gene>
<organism evidence="1 2">
    <name type="scientific">Brevibacillus formosus</name>
    <dbReference type="NCBI Taxonomy" id="54913"/>
    <lineage>
        <taxon>Bacteria</taxon>
        <taxon>Bacillati</taxon>
        <taxon>Bacillota</taxon>
        <taxon>Bacilli</taxon>
        <taxon>Bacillales</taxon>
        <taxon>Paenibacillaceae</taxon>
        <taxon>Brevibacillus</taxon>
    </lineage>
</organism>
<reference evidence="1 2" key="1">
    <citation type="submission" date="2016-11" db="EMBL/GenBank/DDBJ databases">
        <authorList>
            <person name="Jaros S."/>
            <person name="Januszkiewicz K."/>
            <person name="Wedrychowicz H."/>
        </authorList>
    </citation>
    <scope>NUCLEOTIDE SEQUENCE [LARGE SCALE GENOMIC DNA]</scope>
    <source>
        <strain evidence="1 2">NF2</strain>
    </source>
</reference>
<dbReference type="Gene3D" id="3.90.550.10">
    <property type="entry name" value="Spore Coat Polysaccharide Biosynthesis Protein SpsA, Chain A"/>
    <property type="match status" value="1"/>
</dbReference>
<dbReference type="InterPro" id="IPR029044">
    <property type="entry name" value="Nucleotide-diphossugar_trans"/>
</dbReference>
<dbReference type="AlphaFoldDB" id="A0A220MLV4"/>
<proteinExistence type="predicted"/>
<dbReference type="EMBL" id="CP018145">
    <property type="protein sequence ID" value="ASJ56106.1"/>
    <property type="molecule type" value="Genomic_DNA"/>
</dbReference>
<evidence type="ECO:0000313" key="1">
    <source>
        <dbReference type="EMBL" id="ASJ56106.1"/>
    </source>
</evidence>
<dbReference type="CDD" id="cd00761">
    <property type="entry name" value="Glyco_tranf_GTA_type"/>
    <property type="match status" value="1"/>
</dbReference>
<accession>A0A220MLV4</accession>
<dbReference type="GO" id="GO:0016740">
    <property type="term" value="F:transferase activity"/>
    <property type="evidence" value="ECO:0007669"/>
    <property type="project" value="UniProtKB-KW"/>
</dbReference>